<dbReference type="Pfam" id="PF02919">
    <property type="entry name" value="Topoisom_I_N"/>
    <property type="match status" value="1"/>
</dbReference>
<organism evidence="11 12">
    <name type="scientific">Kockovaella imperatae</name>
    <dbReference type="NCBI Taxonomy" id="4999"/>
    <lineage>
        <taxon>Eukaryota</taxon>
        <taxon>Fungi</taxon>
        <taxon>Dikarya</taxon>
        <taxon>Basidiomycota</taxon>
        <taxon>Agaricomycotina</taxon>
        <taxon>Tremellomycetes</taxon>
        <taxon>Tremellales</taxon>
        <taxon>Cuniculitremaceae</taxon>
        <taxon>Kockovaella</taxon>
    </lineage>
</organism>
<dbReference type="InterPro" id="IPR014711">
    <property type="entry name" value="TopoI_cat_a-hlx-sub_euk"/>
</dbReference>
<dbReference type="AlphaFoldDB" id="A0A1Y1URI5"/>
<feature type="coiled-coil region" evidence="8">
    <location>
        <begin position="791"/>
        <end position="881"/>
    </location>
</feature>
<dbReference type="InterPro" id="IPR013500">
    <property type="entry name" value="TopoI_cat_euk"/>
</dbReference>
<dbReference type="PROSITE" id="PS52038">
    <property type="entry name" value="TOPO_IB_2"/>
    <property type="match status" value="1"/>
</dbReference>
<dbReference type="Gene3D" id="1.10.10.41">
    <property type="entry name" value="Yeast DNA topoisomerase - domain 1"/>
    <property type="match status" value="1"/>
</dbReference>
<dbReference type="GO" id="GO:0003917">
    <property type="term" value="F:DNA topoisomerase type I (single strand cut, ATP-independent) activity"/>
    <property type="evidence" value="ECO:0007669"/>
    <property type="project" value="UniProtKB-UniRule"/>
</dbReference>
<gene>
    <name evidence="11" type="ORF">BD324DRAFT_611740</name>
</gene>
<keyword evidence="3 6" id="KW-0799">Topoisomerase</keyword>
<dbReference type="GO" id="GO:0006338">
    <property type="term" value="P:chromatin remodeling"/>
    <property type="evidence" value="ECO:0007669"/>
    <property type="project" value="UniProtKB-ARBA"/>
</dbReference>
<reference evidence="11 12" key="1">
    <citation type="submission" date="2017-03" db="EMBL/GenBank/DDBJ databases">
        <title>Widespread Adenine N6-methylation of Active Genes in Fungi.</title>
        <authorList>
            <consortium name="DOE Joint Genome Institute"/>
            <person name="Mondo S.J."/>
            <person name="Dannebaum R.O."/>
            <person name="Kuo R.C."/>
            <person name="Louie K.B."/>
            <person name="Bewick A.J."/>
            <person name="Labutti K."/>
            <person name="Haridas S."/>
            <person name="Kuo A."/>
            <person name="Salamov A."/>
            <person name="Ahrendt S.R."/>
            <person name="Lau R."/>
            <person name="Bowen B.P."/>
            <person name="Lipzen A."/>
            <person name="Sullivan W."/>
            <person name="Andreopoulos W.B."/>
            <person name="Clum A."/>
            <person name="Lindquist E."/>
            <person name="Daum C."/>
            <person name="Northen T.R."/>
            <person name="Ramamoorthy G."/>
            <person name="Schmitz R.J."/>
            <person name="Gryganskyi A."/>
            <person name="Culley D."/>
            <person name="Magnuson J."/>
            <person name="James T.Y."/>
            <person name="O'Malley M.A."/>
            <person name="Stajich J.E."/>
            <person name="Spatafora J.W."/>
            <person name="Visel A."/>
            <person name="Grigoriev I.V."/>
        </authorList>
    </citation>
    <scope>NUCLEOTIDE SEQUENCE [LARGE SCALE GENOMIC DNA]</scope>
    <source>
        <strain evidence="11 12">NRRL Y-17943</strain>
    </source>
</reference>
<comment type="catalytic activity">
    <reaction evidence="1 6 7">
        <text>ATP-independent breakage of single-stranded DNA, followed by passage and rejoining.</text>
        <dbReference type="EC" id="5.6.2.1"/>
    </reaction>
</comment>
<evidence type="ECO:0000256" key="3">
    <source>
        <dbReference type="ARBA" id="ARBA00023029"/>
    </source>
</evidence>
<dbReference type="Proteomes" id="UP000193218">
    <property type="component" value="Unassembled WGS sequence"/>
</dbReference>
<dbReference type="GeneID" id="33556111"/>
<name>A0A1Y1URI5_9TREE</name>
<evidence type="ECO:0000256" key="6">
    <source>
        <dbReference type="PROSITE-ProRule" id="PRU01382"/>
    </source>
</evidence>
<dbReference type="Gene3D" id="2.170.11.10">
    <property type="entry name" value="DNA Topoisomerase I, domain 2"/>
    <property type="match status" value="1"/>
</dbReference>
<dbReference type="Gene3D" id="1.10.132.10">
    <property type="match status" value="1"/>
</dbReference>
<evidence type="ECO:0000256" key="4">
    <source>
        <dbReference type="ARBA" id="ARBA00023125"/>
    </source>
</evidence>
<keyword evidence="5 6" id="KW-0413">Isomerase</keyword>
<dbReference type="FunFam" id="3.90.15.10:FF:000002">
    <property type="entry name" value="DNA topoisomerase I"/>
    <property type="match status" value="1"/>
</dbReference>
<dbReference type="PANTHER" id="PTHR10290">
    <property type="entry name" value="DNA TOPOISOMERASE I"/>
    <property type="match status" value="1"/>
</dbReference>
<proteinExistence type="inferred from homology"/>
<dbReference type="RefSeq" id="XP_021874352.1">
    <property type="nucleotide sequence ID" value="XM_022014303.1"/>
</dbReference>
<evidence type="ECO:0000313" key="11">
    <source>
        <dbReference type="EMBL" id="ORX40673.1"/>
    </source>
</evidence>
<dbReference type="PRINTS" id="PR00416">
    <property type="entry name" value="EUTPISMRASEI"/>
</dbReference>
<dbReference type="GO" id="GO:0007059">
    <property type="term" value="P:chromosome segregation"/>
    <property type="evidence" value="ECO:0007669"/>
    <property type="project" value="TreeGrafter"/>
</dbReference>
<dbReference type="InterPro" id="IPR008336">
    <property type="entry name" value="TopoI_DNA-bd_euk"/>
</dbReference>
<evidence type="ECO:0000256" key="5">
    <source>
        <dbReference type="ARBA" id="ARBA00023235"/>
    </source>
</evidence>
<dbReference type="Pfam" id="PF01028">
    <property type="entry name" value="Topoisom_I"/>
    <property type="match status" value="1"/>
</dbReference>
<dbReference type="GO" id="GO:0006265">
    <property type="term" value="P:DNA topological change"/>
    <property type="evidence" value="ECO:0007669"/>
    <property type="project" value="UniProtKB-UniRule"/>
</dbReference>
<dbReference type="SUPFAM" id="SSF56349">
    <property type="entry name" value="DNA breaking-rejoining enzymes"/>
    <property type="match status" value="1"/>
</dbReference>
<dbReference type="FunFam" id="1.10.10.41:FF:000001">
    <property type="entry name" value="DNA topoisomerase I"/>
    <property type="match status" value="1"/>
</dbReference>
<dbReference type="Pfam" id="PF14370">
    <property type="entry name" value="Topo_C_assoc"/>
    <property type="match status" value="1"/>
</dbReference>
<dbReference type="InterPro" id="IPR013034">
    <property type="entry name" value="DNA_topo_DNA_db_N_dom1"/>
</dbReference>
<sequence>MRHILRHWSSVLQRRPFFVLPLSPHRSLCRHASTTKPLRPIMSGPSEPMAVVAPSFSSDPASLAAHAPQVLSNGVNGRQEDSSSDEEMPLSQHTPKKINGANGKRIANPSSSNSSEDDRPLTKKPRVSTGLARKRIVESDSEQESSAGPSSPPAPPVKSATKPPSRSNGAIKPKSKARSPSDSELSSEDERPLAKKGSKAPKRSASPVKKPAAKPRKSYKESSGSEDEKPLAKTVATKGRKSNGSASARVKKEEESEDDAPLAKGKKRASAGADSSTARKDVKKKVKEESGKVKKEVKEEDDEEMYKWWEQGENDGSVKWTTLVHNGVLFPPPYVPLPKDVKMKYDGQSITLPPESEEVAGFFGAMLETDHVLDPVFKKNFFNDFKDMLKEFPPKENIRITSLEKCDFRPMYEHFEREREKKKAMTREEKKAIKEAKDKLEEPYLYALVDGRKEKLGNFRAEPPALFRGRGEHPKKGTLKKRLRPEDIILNIGKDVPIPKPNIPGNWKGVQHDNTVTWLAHWKENVNNQAKYVFLAASSSWKGQSDRSKFEKARELIKHVDKIRKDYTEDLKSKVMADRQRATALYFIDRLALRAGNEKGDDEAETYGCCSLLFEHVTLSPPNTIIFDFLGKDSMRFHQEVDVDIQVFKNIKIFKAEPKKKGDDIFDRLTTSGLNAYLNTQMKGLTAKVFRTYNASWTFQQQLKTTPKNGTVQEKIAAYNTANREVAILCNHQKTVSKNFEQSFAKMGDKVRALKYQRMKLRYQLFTLEPKMKKKRADLAESESDMDDEFMERHEEELREKAVEAAKKKFEKENTKLVAEKEKAQPKSVLDERLKEIKAEFKELAKERKTKKVEPKKGATVEKLEEQIQKMEARIAAARVQMEDRDKTKDVALGTSKINYIDPRLTVAWARKYDVPLEKLFSKTLREKFPWAEAEADADWVF</sequence>
<dbReference type="STRING" id="4999.A0A1Y1URI5"/>
<feature type="region of interest" description="Disordered" evidence="9">
    <location>
        <begin position="69"/>
        <end position="296"/>
    </location>
</feature>
<dbReference type="InterPro" id="IPR001631">
    <property type="entry name" value="TopoI"/>
</dbReference>
<evidence type="ECO:0000256" key="2">
    <source>
        <dbReference type="ARBA" id="ARBA00006645"/>
    </source>
</evidence>
<dbReference type="GO" id="GO:0006260">
    <property type="term" value="P:DNA replication"/>
    <property type="evidence" value="ECO:0007669"/>
    <property type="project" value="TreeGrafter"/>
</dbReference>
<evidence type="ECO:0000256" key="9">
    <source>
        <dbReference type="SAM" id="MobiDB-lite"/>
    </source>
</evidence>
<dbReference type="InterPro" id="IPR025834">
    <property type="entry name" value="TopoI_C_dom"/>
</dbReference>
<evidence type="ECO:0000256" key="1">
    <source>
        <dbReference type="ARBA" id="ARBA00000213"/>
    </source>
</evidence>
<accession>A0A1Y1URI5</accession>
<dbReference type="GO" id="GO:0005694">
    <property type="term" value="C:chromosome"/>
    <property type="evidence" value="ECO:0007669"/>
    <property type="project" value="InterPro"/>
</dbReference>
<comment type="caution">
    <text evidence="11">The sequence shown here is derived from an EMBL/GenBank/DDBJ whole genome shotgun (WGS) entry which is preliminary data.</text>
</comment>
<dbReference type="InterPro" id="IPR036202">
    <property type="entry name" value="TopoI_DNA-bd_euk_N_sf"/>
</dbReference>
<protein>
    <recommendedName>
        <fullName evidence="7">DNA topoisomerase I</fullName>
        <ecNumber evidence="7">5.6.2.1</ecNumber>
    </recommendedName>
    <alternativeName>
        <fullName evidence="7">DNA topoisomerase 1</fullName>
    </alternativeName>
</protein>
<dbReference type="PANTHER" id="PTHR10290:SF3">
    <property type="entry name" value="DNA TOPOISOMERASE 1"/>
    <property type="match status" value="1"/>
</dbReference>
<keyword evidence="12" id="KW-1185">Reference proteome</keyword>
<dbReference type="CDD" id="cd00659">
    <property type="entry name" value="Topo_IB_C"/>
    <property type="match status" value="1"/>
</dbReference>
<dbReference type="OrthoDB" id="47179at2759"/>
<dbReference type="GO" id="GO:0003677">
    <property type="term" value="F:DNA binding"/>
    <property type="evidence" value="ECO:0007669"/>
    <property type="project" value="UniProtKB-UniRule"/>
</dbReference>
<dbReference type="InterPro" id="IPR011010">
    <property type="entry name" value="DNA_brk_join_enz"/>
</dbReference>
<comment type="function">
    <text evidence="7">Releases the supercoiling and torsional tension of DNA introduced during the DNA replication and transcription by transiently cleaving and rejoining one strand of the DNA duplex. Introduces a single-strand break via transesterification at the specific target site 5'-[CT]CCTTp site in duplex DNA. The scissile phosphodiester is attacked by the catalytic tyrosine of the enzyme, resulting in the formation of a DNA-(3'-phosphotyrosyl)-enzyme intermediate and the expulsion of a 5'-OH DNA strand. The free DNA strand then undergoes passage around the unbroken strand thus removing DNA supercoils. Finally, in the religation step, the DNA 5'-OH attacks the covalent intermediate to expel the active-site tyrosine and restore the DNA phosphodiester backbone.</text>
</comment>
<feature type="domain" description="DNA topoisomerase I eukaryotic-type" evidence="10">
    <location>
        <begin position="466"/>
        <end position="914"/>
    </location>
</feature>
<dbReference type="InterPro" id="IPR013030">
    <property type="entry name" value="DNA_topo_DNA_db_N_dom2"/>
</dbReference>
<evidence type="ECO:0000256" key="7">
    <source>
        <dbReference type="RuleBase" id="RU365101"/>
    </source>
</evidence>
<dbReference type="FunFam" id="2.170.11.10:FF:000001">
    <property type="entry name" value="DNA topoisomerase I"/>
    <property type="match status" value="1"/>
</dbReference>
<evidence type="ECO:0000256" key="8">
    <source>
        <dbReference type="SAM" id="Coils"/>
    </source>
</evidence>
<dbReference type="Gene3D" id="3.90.15.10">
    <property type="entry name" value="Topoisomerase I, Chain A, domain 3"/>
    <property type="match status" value="1"/>
</dbReference>
<dbReference type="SUPFAM" id="SSF56741">
    <property type="entry name" value="Eukaryotic DNA topoisomerase I, N-terminal DNA-binding fragment"/>
    <property type="match status" value="1"/>
</dbReference>
<dbReference type="InParanoid" id="A0A1Y1URI5"/>
<dbReference type="InterPro" id="IPR013499">
    <property type="entry name" value="TopoI_euk"/>
</dbReference>
<evidence type="ECO:0000313" key="12">
    <source>
        <dbReference type="Proteomes" id="UP000193218"/>
    </source>
</evidence>
<feature type="coiled-coil region" evidence="8">
    <location>
        <begin position="415"/>
        <end position="442"/>
    </location>
</feature>
<dbReference type="GO" id="GO:0005730">
    <property type="term" value="C:nucleolus"/>
    <property type="evidence" value="ECO:0007669"/>
    <property type="project" value="TreeGrafter"/>
</dbReference>
<dbReference type="CDD" id="cd00660">
    <property type="entry name" value="Topoisomer_IB_N"/>
    <property type="match status" value="1"/>
</dbReference>
<dbReference type="FunCoup" id="A0A1Y1URI5">
    <property type="interactions" value="297"/>
</dbReference>
<dbReference type="InterPro" id="IPR014727">
    <property type="entry name" value="TopoI_cat_a/b-sub_euk"/>
</dbReference>
<comment type="similarity">
    <text evidence="2 6 7">Belongs to the type IB topoisomerase family.</text>
</comment>
<evidence type="ECO:0000259" key="10">
    <source>
        <dbReference type="SMART" id="SM00435"/>
    </source>
</evidence>
<keyword evidence="4 6" id="KW-0238">DNA-binding</keyword>
<dbReference type="EC" id="5.6.2.1" evidence="7"/>
<keyword evidence="8" id="KW-0175">Coiled coil</keyword>
<dbReference type="EMBL" id="NBSH01000001">
    <property type="protein sequence ID" value="ORX40673.1"/>
    <property type="molecule type" value="Genomic_DNA"/>
</dbReference>
<dbReference type="SMART" id="SM00435">
    <property type="entry name" value="TOPEUc"/>
    <property type="match status" value="1"/>
</dbReference>
<feature type="compositionally biased region" description="Basic and acidic residues" evidence="9">
    <location>
        <begin position="286"/>
        <end position="296"/>
    </location>
</feature>
<dbReference type="InterPro" id="IPR051062">
    <property type="entry name" value="Topoisomerase_IB"/>
</dbReference>
<feature type="active site" description="O-(3'-phospho-DNA)-tyrosine intermediate" evidence="6">
    <location>
        <position position="900"/>
    </location>
</feature>